<evidence type="ECO:0000313" key="2">
    <source>
        <dbReference type="EMBL" id="DAD98263.1"/>
    </source>
</evidence>
<organism evidence="2">
    <name type="scientific">Myoviridae sp. ctiu99</name>
    <dbReference type="NCBI Taxonomy" id="2825158"/>
    <lineage>
        <taxon>Viruses</taxon>
        <taxon>Duplodnaviria</taxon>
        <taxon>Heunggongvirae</taxon>
        <taxon>Uroviricota</taxon>
        <taxon>Caudoviricetes</taxon>
    </lineage>
</organism>
<accession>A0A8S5NV16</accession>
<feature type="compositionally biased region" description="Basic and acidic residues" evidence="1">
    <location>
        <begin position="75"/>
        <end position="84"/>
    </location>
</feature>
<protein>
    <submittedName>
        <fullName evidence="2">Uncharacterized protein</fullName>
    </submittedName>
</protein>
<dbReference type="EMBL" id="BK015257">
    <property type="protein sequence ID" value="DAD98263.1"/>
    <property type="molecule type" value="Genomic_DNA"/>
</dbReference>
<name>A0A8S5NV16_9CAUD</name>
<reference evidence="2" key="1">
    <citation type="journal article" date="2021" name="Proc. Natl. Acad. Sci. U.S.A.">
        <title>A Catalog of Tens of Thousands of Viruses from Human Metagenomes Reveals Hidden Associations with Chronic Diseases.</title>
        <authorList>
            <person name="Tisza M.J."/>
            <person name="Buck C.B."/>
        </authorList>
    </citation>
    <scope>NUCLEOTIDE SEQUENCE</scope>
    <source>
        <strain evidence="2">Ctiu99</strain>
    </source>
</reference>
<proteinExistence type="predicted"/>
<evidence type="ECO:0000256" key="1">
    <source>
        <dbReference type="SAM" id="MobiDB-lite"/>
    </source>
</evidence>
<feature type="region of interest" description="Disordered" evidence="1">
    <location>
        <begin position="63"/>
        <end position="119"/>
    </location>
</feature>
<sequence length="119" mass="13078">MEVTKHQLQQQVDFAKGILDILQRQETNIPEERVADAKSAEAYCESVIKSCELAAELLDMEAAAKKPQPAADTATKTEEPAEKPKRPRKKKKEEPAPEPVAAEPEPAAQPAADDLDDLF</sequence>
<feature type="compositionally biased region" description="Low complexity" evidence="1">
    <location>
        <begin position="99"/>
        <end position="112"/>
    </location>
</feature>